<keyword evidence="1" id="KW-1133">Transmembrane helix</keyword>
<keyword evidence="1" id="KW-0812">Transmembrane</keyword>
<protein>
    <submittedName>
        <fullName evidence="2">Uncharacterized protein</fullName>
    </submittedName>
</protein>
<organism evidence="2">
    <name type="scientific">Arundo donax</name>
    <name type="common">Giant reed</name>
    <name type="synonym">Donax arundinaceus</name>
    <dbReference type="NCBI Taxonomy" id="35708"/>
    <lineage>
        <taxon>Eukaryota</taxon>
        <taxon>Viridiplantae</taxon>
        <taxon>Streptophyta</taxon>
        <taxon>Embryophyta</taxon>
        <taxon>Tracheophyta</taxon>
        <taxon>Spermatophyta</taxon>
        <taxon>Magnoliopsida</taxon>
        <taxon>Liliopsida</taxon>
        <taxon>Poales</taxon>
        <taxon>Poaceae</taxon>
        <taxon>PACMAD clade</taxon>
        <taxon>Arundinoideae</taxon>
        <taxon>Arundineae</taxon>
        <taxon>Arundo</taxon>
    </lineage>
</organism>
<dbReference type="EMBL" id="GBRH01242828">
    <property type="protein sequence ID" value="JAD55067.1"/>
    <property type="molecule type" value="Transcribed_RNA"/>
</dbReference>
<evidence type="ECO:0000313" key="2">
    <source>
        <dbReference type="EMBL" id="JAD55067.1"/>
    </source>
</evidence>
<accession>A0A0A9B6Z3</accession>
<name>A0A0A9B6Z3_ARUDO</name>
<keyword evidence="1" id="KW-0472">Membrane</keyword>
<reference evidence="2" key="2">
    <citation type="journal article" date="2015" name="Data Brief">
        <title>Shoot transcriptome of the giant reed, Arundo donax.</title>
        <authorList>
            <person name="Barrero R.A."/>
            <person name="Guerrero F.D."/>
            <person name="Moolhuijzen P."/>
            <person name="Goolsby J.A."/>
            <person name="Tidwell J."/>
            <person name="Bellgard S.E."/>
            <person name="Bellgard M.I."/>
        </authorList>
    </citation>
    <scope>NUCLEOTIDE SEQUENCE</scope>
    <source>
        <tissue evidence="2">Shoot tissue taken approximately 20 cm above the soil surface</tissue>
    </source>
</reference>
<dbReference type="AlphaFoldDB" id="A0A0A9B6Z3"/>
<feature type="transmembrane region" description="Helical" evidence="1">
    <location>
        <begin position="20"/>
        <end position="49"/>
    </location>
</feature>
<evidence type="ECO:0000256" key="1">
    <source>
        <dbReference type="SAM" id="Phobius"/>
    </source>
</evidence>
<sequence length="51" mass="6068">MSLYCLWPFPFELFEEKSMLYSFLASASAMLFNTCCSLNLLLWWGFLLFEL</sequence>
<proteinExistence type="predicted"/>
<reference evidence="2" key="1">
    <citation type="submission" date="2014-09" db="EMBL/GenBank/DDBJ databases">
        <authorList>
            <person name="Magalhaes I.L.F."/>
            <person name="Oliveira U."/>
            <person name="Santos F.R."/>
            <person name="Vidigal T.H.D.A."/>
            <person name="Brescovit A.D."/>
            <person name="Santos A.J."/>
        </authorList>
    </citation>
    <scope>NUCLEOTIDE SEQUENCE</scope>
    <source>
        <tissue evidence="2">Shoot tissue taken approximately 20 cm above the soil surface</tissue>
    </source>
</reference>